<feature type="domain" description="Siphovirus-type tail component RIFT-related" evidence="1">
    <location>
        <begin position="23"/>
        <end position="126"/>
    </location>
</feature>
<dbReference type="InterPro" id="IPR008841">
    <property type="entry name" value="Siphovirus-type_tail_N"/>
</dbReference>
<dbReference type="Gene3D" id="2.40.30.200">
    <property type="match status" value="1"/>
</dbReference>
<reference evidence="2 3" key="1">
    <citation type="submission" date="2019-04" db="EMBL/GenBank/DDBJ databases">
        <title>Genome sequencing of Clostridium botulinum Groups I-IV and Clostridium butyricum.</title>
        <authorList>
            <person name="Brunt J."/>
            <person name="Van Vliet A.H.M."/>
            <person name="Stringer S.C."/>
            <person name="Carter A.T."/>
            <person name="Peck M.W."/>
        </authorList>
    </citation>
    <scope>NUCLEOTIDE SEQUENCE [LARGE SCALE GENOMIC DNA]</scope>
    <source>
        <strain evidence="2 3">BL81</strain>
    </source>
</reference>
<dbReference type="Proteomes" id="UP000486903">
    <property type="component" value="Unassembled WGS sequence"/>
</dbReference>
<dbReference type="Pfam" id="PF05709">
    <property type="entry name" value="Sipho_tail"/>
    <property type="match status" value="1"/>
</dbReference>
<dbReference type="EMBL" id="SXFB01000001">
    <property type="protein sequence ID" value="NFV24663.1"/>
    <property type="molecule type" value="Genomic_DNA"/>
</dbReference>
<dbReference type="NCBIfam" id="TIGR01633">
    <property type="entry name" value="phi3626_gp14_N"/>
    <property type="match status" value="1"/>
</dbReference>
<comment type="caution">
    <text evidence="2">The sequence shown here is derived from an EMBL/GenBank/DDBJ whole genome shotgun (WGS) entry which is preliminary data.</text>
</comment>
<accession>A0A6B4JIW5</accession>
<sequence>MSYDIIFNNIRQSDLDLEIIKRPFIPIPKRKIKTIDISDADGSYYMDNKIYEDIVIQIEFNFIENNLDFIRQRIRNVTFWLENIKDNKLRLMNDFDYYYKVKNVEIENFNYEELYEIQKFTVNFTCEPWQYLYYSSKELPINRLLYNDFYTCKPIYRIQGTGTCDFTVNGTNVTCNVNKELIIDTEHDKILEADKTFAIGKTNIKAMQDLYLQHGKNIISWSEGFKIFYIPNYRAI</sequence>
<gene>
    <name evidence="2" type="ORF">FDG31_00505</name>
</gene>
<dbReference type="RefSeq" id="WP_003373142.1">
    <property type="nucleotide sequence ID" value="NZ_JACBBA010000001.1"/>
</dbReference>
<protein>
    <submittedName>
        <fullName evidence="2">Phage tail protein</fullName>
    </submittedName>
</protein>
<dbReference type="InterPro" id="IPR006520">
    <property type="entry name" value="Dit_BPSPP_N"/>
</dbReference>
<evidence type="ECO:0000313" key="3">
    <source>
        <dbReference type="Proteomes" id="UP000486903"/>
    </source>
</evidence>
<proteinExistence type="predicted"/>
<dbReference type="AlphaFoldDB" id="A0A6B4JIW5"/>
<name>A0A6B4JIW5_CLOBO</name>
<evidence type="ECO:0000313" key="2">
    <source>
        <dbReference type="EMBL" id="NFV24663.1"/>
    </source>
</evidence>
<evidence type="ECO:0000259" key="1">
    <source>
        <dbReference type="Pfam" id="PF05709"/>
    </source>
</evidence>
<organism evidence="2 3">
    <name type="scientific">Clostridium botulinum</name>
    <dbReference type="NCBI Taxonomy" id="1491"/>
    <lineage>
        <taxon>Bacteria</taxon>
        <taxon>Bacillati</taxon>
        <taxon>Bacillota</taxon>
        <taxon>Clostridia</taxon>
        <taxon>Eubacteriales</taxon>
        <taxon>Clostridiaceae</taxon>
        <taxon>Clostridium</taxon>
    </lineage>
</organism>